<reference evidence="3" key="1">
    <citation type="submission" date="2020-10" db="EMBL/GenBank/DDBJ databases">
        <title>Taxonomic study of unclassified bacteria belonging to the class Ktedonobacteria.</title>
        <authorList>
            <person name="Yabe S."/>
            <person name="Wang C.M."/>
            <person name="Zheng Y."/>
            <person name="Sakai Y."/>
            <person name="Cavaletti L."/>
            <person name="Monciardini P."/>
            <person name="Donadio S."/>
        </authorList>
    </citation>
    <scope>NUCLEOTIDE SEQUENCE</scope>
    <source>
        <strain evidence="3">SOSP1-1</strain>
    </source>
</reference>
<gene>
    <name evidence="3" type="ORF">KSX_67310</name>
</gene>
<accession>A0A8J3MWE6</accession>
<name>A0A8J3MWE6_9CHLR</name>
<sequence length="424" mass="46655">MLAWWYRVSAPADAPPGATFAQRDVVRRARIASAVMLFLAIILVAVAAIGFFGPNKQILYTALIVWVAIGIGVVLNRRKHVNLVGLLLCLSINTGMYLSILRAPGGLGLMDKDILYLLVFSELFIGAILPSPWITVPLVINLLFSTYELFFAPHAADLAAMSSTSLFTMLIRVFQVHLFIAGVLWILNSHARSNTQRANMAEETARLHHDMATLRAQRDQDAQSLQEALAEIEATLTQAVSGKLNVRVANQQGGKFWALGGMLNGLLTRYERAVVDAREVQTLRLTVHQHKASHHITQRLTQEQALLKEAVAQALYEQRPFVVPEQLVLLEPFFSPLQGYWLLPSTTEPARAGVAGALTPTYVSGLPDPATLPTQENKGGAHSLSATPLSLQPQQQFVVPASFSSPMPPFHATHKEIHDDRQYL</sequence>
<dbReference type="EMBL" id="BNJF01000004">
    <property type="protein sequence ID" value="GHO48568.1"/>
    <property type="molecule type" value="Genomic_DNA"/>
</dbReference>
<comment type="caution">
    <text evidence="3">The sequence shown here is derived from an EMBL/GenBank/DDBJ whole genome shotgun (WGS) entry which is preliminary data.</text>
</comment>
<evidence type="ECO:0000256" key="2">
    <source>
        <dbReference type="SAM" id="Phobius"/>
    </source>
</evidence>
<keyword evidence="2" id="KW-1133">Transmembrane helix</keyword>
<dbReference type="Proteomes" id="UP000612362">
    <property type="component" value="Unassembled WGS sequence"/>
</dbReference>
<evidence type="ECO:0000256" key="1">
    <source>
        <dbReference type="SAM" id="MobiDB-lite"/>
    </source>
</evidence>
<keyword evidence="2" id="KW-0812">Transmembrane</keyword>
<keyword evidence="2" id="KW-0472">Membrane</keyword>
<feature type="transmembrane region" description="Helical" evidence="2">
    <location>
        <begin position="58"/>
        <end position="76"/>
    </location>
</feature>
<evidence type="ECO:0000313" key="4">
    <source>
        <dbReference type="Proteomes" id="UP000612362"/>
    </source>
</evidence>
<protein>
    <recommendedName>
        <fullName evidence="5">HAMP domain-containing protein</fullName>
    </recommendedName>
</protein>
<organism evidence="3 4">
    <name type="scientific">Ktedonospora formicarum</name>
    <dbReference type="NCBI Taxonomy" id="2778364"/>
    <lineage>
        <taxon>Bacteria</taxon>
        <taxon>Bacillati</taxon>
        <taxon>Chloroflexota</taxon>
        <taxon>Ktedonobacteria</taxon>
        <taxon>Ktedonobacterales</taxon>
        <taxon>Ktedonobacteraceae</taxon>
        <taxon>Ktedonospora</taxon>
    </lineage>
</organism>
<feature type="transmembrane region" description="Helical" evidence="2">
    <location>
        <begin position="165"/>
        <end position="187"/>
    </location>
</feature>
<feature type="transmembrane region" description="Helical" evidence="2">
    <location>
        <begin position="31"/>
        <end position="52"/>
    </location>
</feature>
<dbReference type="AlphaFoldDB" id="A0A8J3MWE6"/>
<feature type="transmembrane region" description="Helical" evidence="2">
    <location>
        <begin position="83"/>
        <end position="102"/>
    </location>
</feature>
<feature type="region of interest" description="Disordered" evidence="1">
    <location>
        <begin position="366"/>
        <end position="386"/>
    </location>
</feature>
<keyword evidence="4" id="KW-1185">Reference proteome</keyword>
<evidence type="ECO:0000313" key="3">
    <source>
        <dbReference type="EMBL" id="GHO48568.1"/>
    </source>
</evidence>
<proteinExistence type="predicted"/>
<evidence type="ECO:0008006" key="5">
    <source>
        <dbReference type="Google" id="ProtNLM"/>
    </source>
</evidence>
<feature type="transmembrane region" description="Helical" evidence="2">
    <location>
        <begin position="114"/>
        <end position="144"/>
    </location>
</feature>